<evidence type="ECO:0000256" key="7">
    <source>
        <dbReference type="ARBA" id="ARBA00025649"/>
    </source>
</evidence>
<evidence type="ECO:0000313" key="10">
    <source>
        <dbReference type="Proteomes" id="UP000316500"/>
    </source>
</evidence>
<dbReference type="PANTHER" id="PTHR21294">
    <property type="entry name" value="ELECTRON TRANSFER FLAVOPROTEIN BETA-SUBUNIT"/>
    <property type="match status" value="1"/>
</dbReference>
<evidence type="ECO:0000256" key="4">
    <source>
        <dbReference type="ARBA" id="ARBA00016797"/>
    </source>
</evidence>
<evidence type="ECO:0000256" key="1">
    <source>
        <dbReference type="ARBA" id="ARBA00001974"/>
    </source>
</evidence>
<evidence type="ECO:0000256" key="2">
    <source>
        <dbReference type="ARBA" id="ARBA00007557"/>
    </source>
</evidence>
<dbReference type="Gene3D" id="3.40.50.620">
    <property type="entry name" value="HUPs"/>
    <property type="match status" value="1"/>
</dbReference>
<organism evidence="9 10">
    <name type="scientific">Paenarthrobacter nitroguajacolicus</name>
    <name type="common">Arthrobacter nitroguajacolicus</name>
    <dbReference type="NCBI Taxonomy" id="211146"/>
    <lineage>
        <taxon>Bacteria</taxon>
        <taxon>Bacillati</taxon>
        <taxon>Actinomycetota</taxon>
        <taxon>Actinomycetes</taxon>
        <taxon>Micrococcales</taxon>
        <taxon>Micrococcaceae</taxon>
        <taxon>Paenarthrobacter</taxon>
    </lineage>
</organism>
<dbReference type="SMART" id="SM00893">
    <property type="entry name" value="ETF"/>
    <property type="match status" value="1"/>
</dbReference>
<dbReference type="OrthoDB" id="9804960at2"/>
<evidence type="ECO:0000256" key="6">
    <source>
        <dbReference type="ARBA" id="ARBA00022982"/>
    </source>
</evidence>
<comment type="similarity">
    <text evidence="2">Belongs to the ETF beta-subunit/FixA family.</text>
</comment>
<evidence type="ECO:0000259" key="8">
    <source>
        <dbReference type="SMART" id="SM00893"/>
    </source>
</evidence>
<evidence type="ECO:0000256" key="3">
    <source>
        <dbReference type="ARBA" id="ARBA00011355"/>
    </source>
</evidence>
<keyword evidence="5" id="KW-0813">Transport</keyword>
<evidence type="ECO:0000313" key="9">
    <source>
        <dbReference type="EMBL" id="TVU60906.1"/>
    </source>
</evidence>
<name>A0A558GVN7_PAENT</name>
<dbReference type="CDD" id="cd01714">
    <property type="entry name" value="ETF_beta"/>
    <property type="match status" value="1"/>
</dbReference>
<comment type="subunit">
    <text evidence="3">Heterodimer of an alpha and a beta subunit.</text>
</comment>
<protein>
    <recommendedName>
        <fullName evidence="4">Electron transfer flavoprotein subunit beta</fullName>
    </recommendedName>
</protein>
<reference evidence="9 10" key="1">
    <citation type="submission" date="2019-07" db="EMBL/GenBank/DDBJ databases">
        <title>Diversity of Bacteria from Kongsfjorden, Arctic.</title>
        <authorList>
            <person name="Yu Y."/>
        </authorList>
    </citation>
    <scope>NUCLEOTIDE SEQUENCE [LARGE SCALE GENOMIC DNA]</scope>
    <source>
        <strain evidence="9 10">SM1928</strain>
    </source>
</reference>
<feature type="domain" description="Electron transfer flavoprotein alpha/beta-subunit N-terminal" evidence="8">
    <location>
        <begin position="23"/>
        <end position="213"/>
    </location>
</feature>
<dbReference type="SUPFAM" id="SSF52402">
    <property type="entry name" value="Adenine nucleotide alpha hydrolases-like"/>
    <property type="match status" value="1"/>
</dbReference>
<keyword evidence="6" id="KW-0249">Electron transport</keyword>
<dbReference type="EMBL" id="VNFK01000012">
    <property type="protein sequence ID" value="TVU60906.1"/>
    <property type="molecule type" value="Genomic_DNA"/>
</dbReference>
<dbReference type="Proteomes" id="UP000316500">
    <property type="component" value="Unassembled WGS sequence"/>
</dbReference>
<dbReference type="InterPro" id="IPR014730">
    <property type="entry name" value="ETF_a/b_N"/>
</dbReference>
<sequence length="260" mass="27119">MKIIVLVKQVPDTSEERTLDTESGFLERDPQGNVLDEISERALEVALRHKDSHKGTEVVALTMGPSDALKALRKALSMGADSGVHVADDALAGADAMWTSRVLAAAASAEGFDLVITGNESTDGKCGVVPAMVAEHLRLPLVGSLDSPGISAESVSGRRECGTGTMTVRAGLPAVMSVTERSAEARFPTFKGILTAKKKSVKNVALAELGLSGATVSTAGRSVILSVARVEGRSGGRKIVDHNGSAATELMEFLADRQLL</sequence>
<dbReference type="Pfam" id="PF01012">
    <property type="entry name" value="ETF"/>
    <property type="match status" value="1"/>
</dbReference>
<proteinExistence type="inferred from homology"/>
<gene>
    <name evidence="9" type="ORF">FQP90_15215</name>
</gene>
<dbReference type="InterPro" id="IPR014729">
    <property type="entry name" value="Rossmann-like_a/b/a_fold"/>
</dbReference>
<dbReference type="AlphaFoldDB" id="A0A558GVN7"/>
<comment type="cofactor">
    <cofactor evidence="1">
        <name>FAD</name>
        <dbReference type="ChEBI" id="CHEBI:57692"/>
    </cofactor>
</comment>
<dbReference type="InterPro" id="IPR033948">
    <property type="entry name" value="ETF_beta_N"/>
</dbReference>
<dbReference type="GO" id="GO:0009055">
    <property type="term" value="F:electron transfer activity"/>
    <property type="evidence" value="ECO:0007669"/>
    <property type="project" value="InterPro"/>
</dbReference>
<dbReference type="RefSeq" id="WP_144651921.1">
    <property type="nucleotide sequence ID" value="NZ_VNFK01000012.1"/>
</dbReference>
<evidence type="ECO:0000256" key="5">
    <source>
        <dbReference type="ARBA" id="ARBA00022448"/>
    </source>
</evidence>
<dbReference type="GO" id="GO:0005829">
    <property type="term" value="C:cytosol"/>
    <property type="evidence" value="ECO:0007669"/>
    <property type="project" value="TreeGrafter"/>
</dbReference>
<accession>A0A558GVN7</accession>
<comment type="caution">
    <text evidence="9">The sequence shown here is derived from an EMBL/GenBank/DDBJ whole genome shotgun (WGS) entry which is preliminary data.</text>
</comment>
<dbReference type="InterPro" id="IPR012255">
    <property type="entry name" value="ETF_b"/>
</dbReference>
<dbReference type="PIRSF" id="PIRSF000090">
    <property type="entry name" value="Beta-ETF"/>
    <property type="match status" value="1"/>
</dbReference>
<dbReference type="PANTHER" id="PTHR21294:SF8">
    <property type="entry name" value="ELECTRON TRANSFER FLAVOPROTEIN SUBUNIT BETA"/>
    <property type="match status" value="1"/>
</dbReference>
<comment type="function">
    <text evidence="7">The electron transfer flavoprotein serves as a specific electron acceptor for other dehydrogenases. It transfers the electrons to the main respiratory chain via ETF-ubiquinone oxidoreductase (ETF dehydrogenase).</text>
</comment>